<accession>A0ABQ2MVZ7</accession>
<comment type="caution">
    <text evidence="7">The sequence shown here is derived from an EMBL/GenBank/DDBJ whole genome shotgun (WGS) entry which is preliminary data.</text>
</comment>
<evidence type="ECO:0000256" key="1">
    <source>
        <dbReference type="ARBA" id="ARBA00001947"/>
    </source>
</evidence>
<keyword evidence="5" id="KW-0560">Oxidoreductase</keyword>
<dbReference type="Gene3D" id="3.90.180.10">
    <property type="entry name" value="Medium-chain alcohol dehydrogenases, catalytic domain"/>
    <property type="match status" value="1"/>
</dbReference>
<evidence type="ECO:0000259" key="6">
    <source>
        <dbReference type="SMART" id="SM00829"/>
    </source>
</evidence>
<dbReference type="Proteomes" id="UP000638043">
    <property type="component" value="Unassembled WGS sequence"/>
</dbReference>
<dbReference type="SMART" id="SM00829">
    <property type="entry name" value="PKS_ER"/>
    <property type="match status" value="1"/>
</dbReference>
<organism evidence="7 8">
    <name type="scientific">Microbacterium nanhaiense</name>
    <dbReference type="NCBI Taxonomy" id="1301026"/>
    <lineage>
        <taxon>Bacteria</taxon>
        <taxon>Bacillati</taxon>
        <taxon>Actinomycetota</taxon>
        <taxon>Actinomycetes</taxon>
        <taxon>Micrococcales</taxon>
        <taxon>Microbacteriaceae</taxon>
        <taxon>Microbacterium</taxon>
    </lineage>
</organism>
<evidence type="ECO:0000256" key="5">
    <source>
        <dbReference type="ARBA" id="ARBA00023002"/>
    </source>
</evidence>
<comment type="cofactor">
    <cofactor evidence="1">
        <name>Zn(2+)</name>
        <dbReference type="ChEBI" id="CHEBI:29105"/>
    </cofactor>
</comment>
<dbReference type="InterPro" id="IPR013154">
    <property type="entry name" value="ADH-like_N"/>
</dbReference>
<evidence type="ECO:0000256" key="3">
    <source>
        <dbReference type="ARBA" id="ARBA00022723"/>
    </source>
</evidence>
<evidence type="ECO:0000256" key="4">
    <source>
        <dbReference type="ARBA" id="ARBA00022833"/>
    </source>
</evidence>
<keyword evidence="8" id="KW-1185">Reference proteome</keyword>
<reference evidence="8" key="1">
    <citation type="journal article" date="2019" name="Int. J. Syst. Evol. Microbiol.">
        <title>The Global Catalogue of Microorganisms (GCM) 10K type strain sequencing project: providing services to taxonomists for standard genome sequencing and annotation.</title>
        <authorList>
            <consortium name="The Broad Institute Genomics Platform"/>
            <consortium name="The Broad Institute Genome Sequencing Center for Infectious Disease"/>
            <person name="Wu L."/>
            <person name="Ma J."/>
        </authorList>
    </citation>
    <scope>NUCLEOTIDE SEQUENCE [LARGE SCALE GENOMIC DNA]</scope>
    <source>
        <strain evidence="8">CGMCC 4.7181</strain>
    </source>
</reference>
<dbReference type="InterPro" id="IPR020843">
    <property type="entry name" value="ER"/>
</dbReference>
<dbReference type="InterPro" id="IPR013149">
    <property type="entry name" value="ADH-like_C"/>
</dbReference>
<dbReference type="Pfam" id="PF08240">
    <property type="entry name" value="ADH_N"/>
    <property type="match status" value="1"/>
</dbReference>
<dbReference type="RefSeq" id="WP_188699314.1">
    <property type="nucleotide sequence ID" value="NZ_BMMQ01000001.1"/>
</dbReference>
<protein>
    <submittedName>
        <fullName evidence="7">L-idonate 5-dehydrogenase</fullName>
    </submittedName>
</protein>
<dbReference type="EMBL" id="BMMQ01000001">
    <property type="protein sequence ID" value="GGO58813.1"/>
    <property type="molecule type" value="Genomic_DNA"/>
</dbReference>
<evidence type="ECO:0000256" key="2">
    <source>
        <dbReference type="ARBA" id="ARBA00008072"/>
    </source>
</evidence>
<dbReference type="SUPFAM" id="SSF51735">
    <property type="entry name" value="NAD(P)-binding Rossmann-fold domains"/>
    <property type="match status" value="1"/>
</dbReference>
<keyword evidence="3" id="KW-0479">Metal-binding</keyword>
<comment type="similarity">
    <text evidence="2">Belongs to the zinc-containing alcohol dehydrogenase family.</text>
</comment>
<dbReference type="Gene3D" id="3.40.50.720">
    <property type="entry name" value="NAD(P)-binding Rossmann-like Domain"/>
    <property type="match status" value="1"/>
</dbReference>
<proteinExistence type="inferred from homology"/>
<evidence type="ECO:0000313" key="8">
    <source>
        <dbReference type="Proteomes" id="UP000638043"/>
    </source>
</evidence>
<sequence>MRAVFIDGREQIAVREAPEPQPAVGQVRIRLARVGICGSDLHYYFHGANGEYVVREPLIPGHELSGTVDADPSGELAPGTPVTVHPARFGREVPGTEGQPHLWPGGSYLGSAATWPHTQGAMADLIVVERDMVRSLPAGIDMDLAALAEPLGVALHGATRAGDLTGARVLVSGAGPIGLLAVIAAQARGAAHVTVTDVLAQPLERALALGADAAVRAGTDELPAEAFDVVLECSGAPAAISAAAVATRRRGVIVQVGMVPNEPRGINLAPLISKEIDLRGAFRFNGEIDEAIEILAARPDVTSVVTHAIPVADVRAAFELARDGAVSGKVVVAFDASDASQLRGGSAAASATSTLDQ</sequence>
<keyword evidence="4" id="KW-0862">Zinc</keyword>
<dbReference type="PANTHER" id="PTHR43161:SF9">
    <property type="entry name" value="SORBITOL DEHYDROGENASE"/>
    <property type="match status" value="1"/>
</dbReference>
<dbReference type="InterPro" id="IPR036291">
    <property type="entry name" value="NAD(P)-bd_dom_sf"/>
</dbReference>
<dbReference type="PANTHER" id="PTHR43161">
    <property type="entry name" value="SORBITOL DEHYDROGENASE"/>
    <property type="match status" value="1"/>
</dbReference>
<evidence type="ECO:0000313" key="7">
    <source>
        <dbReference type="EMBL" id="GGO58813.1"/>
    </source>
</evidence>
<dbReference type="InterPro" id="IPR011032">
    <property type="entry name" value="GroES-like_sf"/>
</dbReference>
<dbReference type="Pfam" id="PF00107">
    <property type="entry name" value="ADH_zinc_N"/>
    <property type="match status" value="1"/>
</dbReference>
<dbReference type="CDD" id="cd08232">
    <property type="entry name" value="idonate-5-DH"/>
    <property type="match status" value="1"/>
</dbReference>
<name>A0ABQ2MVZ7_9MICO</name>
<gene>
    <name evidence="7" type="ORF">GCM10010910_00270</name>
</gene>
<feature type="domain" description="Enoyl reductase (ER)" evidence="6">
    <location>
        <begin position="8"/>
        <end position="332"/>
    </location>
</feature>
<dbReference type="SUPFAM" id="SSF50129">
    <property type="entry name" value="GroES-like"/>
    <property type="match status" value="1"/>
</dbReference>